<dbReference type="PANTHER" id="PTHR42698">
    <property type="entry name" value="GTPASE ERA"/>
    <property type="match status" value="1"/>
</dbReference>
<accession>A0A1G6H2K4</accession>
<protein>
    <submittedName>
        <fullName evidence="2">Dynamin family protein</fullName>
    </submittedName>
</protein>
<dbReference type="STRING" id="1577474.GA0111570_10690"/>
<dbReference type="PANTHER" id="PTHR42698:SF1">
    <property type="entry name" value="GTPASE ERA, MITOCHONDRIAL"/>
    <property type="match status" value="1"/>
</dbReference>
<dbReference type="Proteomes" id="UP000199086">
    <property type="component" value="Unassembled WGS sequence"/>
</dbReference>
<sequence>MSARLASSLEGLRAAVSDVHLPLPLVGADHARRDARAVADQLDDYVLPRLRRLDAPLLVVVGGSTGAGKSTLVNSLVGRRVSAPGVIRPTTRSPVLVHHPDDAPWFSGQRILPGMARSTGHGHDTHALELVAEPTLPPGLAILDAPDIDSVVDENRALATQLLAAADLWLFVTSAARYADAVPWDFLTQAAQRHVVVAVVLDRVPPAGMRDIPGHLGQMMAHRGLGSSPLFAVPETTVDADGLLPNAAVSPIRGWLAGLVANDRSRQDVVRATLAGAIENTARLAPSVAEAVEDQTRTVTRLRDDANAAFREATRAVTVQTADGSLLRGEVLARWHEFVGTGEFMRAVDDRISWFRDRLVSAFKGQPPEAMEMGAAVESGLESLVIEQGRAAAERAEAAWRSNPAGRHVLQGAQVDLSTTSPDFDEQVSRMIREWQKEIFRMVSEEGGKRRSAARYLALGVNGVGAALMVLIFAQTGGLTGAEVGVAGGSAALAQKLLEAVFGDENVRRMAKKAKEDLDERVEVLMSSELLRYHQVLVALQVRPQQAEEIRAAARTVSDALADGLEVDPYVGIGGETPALGPADRAVKGGERPAIGGTPYAITSGIGGESAELAGIDPGIERRPVEQPQSGARAQPRSAPEGGFLKPAADRHRDRPAARPETGDVVDADVIDHPQQEH</sequence>
<feature type="region of interest" description="Disordered" evidence="1">
    <location>
        <begin position="576"/>
        <end position="603"/>
    </location>
</feature>
<dbReference type="AlphaFoldDB" id="A0A1G6H2K4"/>
<proteinExistence type="predicted"/>
<gene>
    <name evidence="2" type="ORF">GA0111570_10690</name>
</gene>
<name>A0A1G6H2K4_9ACTN</name>
<evidence type="ECO:0000313" key="2">
    <source>
        <dbReference type="EMBL" id="SDB88527.1"/>
    </source>
</evidence>
<keyword evidence="3" id="KW-1185">Reference proteome</keyword>
<dbReference type="GO" id="GO:0005525">
    <property type="term" value="F:GTP binding"/>
    <property type="evidence" value="ECO:0007669"/>
    <property type="project" value="InterPro"/>
</dbReference>
<dbReference type="GO" id="GO:0043024">
    <property type="term" value="F:ribosomal small subunit binding"/>
    <property type="evidence" value="ECO:0007669"/>
    <property type="project" value="TreeGrafter"/>
</dbReference>
<dbReference type="InterPro" id="IPR027417">
    <property type="entry name" value="P-loop_NTPase"/>
</dbReference>
<organism evidence="2 3">
    <name type="scientific">Raineyella antarctica</name>
    <dbReference type="NCBI Taxonomy" id="1577474"/>
    <lineage>
        <taxon>Bacteria</taxon>
        <taxon>Bacillati</taxon>
        <taxon>Actinomycetota</taxon>
        <taxon>Actinomycetes</taxon>
        <taxon>Propionibacteriales</taxon>
        <taxon>Propionibacteriaceae</taxon>
        <taxon>Raineyella</taxon>
    </lineage>
</organism>
<dbReference type="GO" id="GO:0000028">
    <property type="term" value="P:ribosomal small subunit assembly"/>
    <property type="evidence" value="ECO:0007669"/>
    <property type="project" value="TreeGrafter"/>
</dbReference>
<dbReference type="GO" id="GO:0019843">
    <property type="term" value="F:rRNA binding"/>
    <property type="evidence" value="ECO:0007669"/>
    <property type="project" value="TreeGrafter"/>
</dbReference>
<dbReference type="EMBL" id="FMYF01000006">
    <property type="protein sequence ID" value="SDB88527.1"/>
    <property type="molecule type" value="Genomic_DNA"/>
</dbReference>
<evidence type="ECO:0000313" key="3">
    <source>
        <dbReference type="Proteomes" id="UP000199086"/>
    </source>
</evidence>
<dbReference type="SUPFAM" id="SSF52540">
    <property type="entry name" value="P-loop containing nucleoside triphosphate hydrolases"/>
    <property type="match status" value="1"/>
</dbReference>
<evidence type="ECO:0000256" key="1">
    <source>
        <dbReference type="SAM" id="MobiDB-lite"/>
    </source>
</evidence>
<dbReference type="GO" id="GO:0005829">
    <property type="term" value="C:cytosol"/>
    <property type="evidence" value="ECO:0007669"/>
    <property type="project" value="TreeGrafter"/>
</dbReference>
<dbReference type="Gene3D" id="3.40.50.300">
    <property type="entry name" value="P-loop containing nucleotide triphosphate hydrolases"/>
    <property type="match status" value="1"/>
</dbReference>
<feature type="region of interest" description="Disordered" evidence="1">
    <location>
        <begin position="619"/>
        <end position="678"/>
    </location>
</feature>
<dbReference type="InterPro" id="IPR005662">
    <property type="entry name" value="GTPase_Era-like"/>
</dbReference>
<dbReference type="CDD" id="cd00882">
    <property type="entry name" value="Ras_like_GTPase"/>
    <property type="match status" value="1"/>
</dbReference>
<reference evidence="2 3" key="1">
    <citation type="submission" date="2016-06" db="EMBL/GenBank/DDBJ databases">
        <authorList>
            <person name="Olsen C.W."/>
            <person name="Carey S."/>
            <person name="Hinshaw L."/>
            <person name="Karasin A.I."/>
        </authorList>
    </citation>
    <scope>NUCLEOTIDE SEQUENCE [LARGE SCALE GENOMIC DNA]</scope>
    <source>
        <strain evidence="2 3">LZ-22</strain>
    </source>
</reference>
<feature type="compositionally biased region" description="Basic and acidic residues" evidence="1">
    <location>
        <begin position="648"/>
        <end position="662"/>
    </location>
</feature>